<evidence type="ECO:0000256" key="1">
    <source>
        <dbReference type="ARBA" id="ARBA00004478"/>
    </source>
</evidence>
<keyword evidence="4" id="KW-1001">Plastid inner membrane</keyword>
<name>A0AAN9PU94_CANGL</name>
<dbReference type="EMBL" id="JAYMYQ010000009">
    <property type="protein sequence ID" value="KAK7312440.1"/>
    <property type="molecule type" value="Genomic_DNA"/>
</dbReference>
<keyword evidence="3 8" id="KW-0812">Transmembrane</keyword>
<dbReference type="NCBIfam" id="TIGR00785">
    <property type="entry name" value="dass"/>
    <property type="match status" value="1"/>
</dbReference>
<dbReference type="InterPro" id="IPR001898">
    <property type="entry name" value="SLC13A/DASS"/>
</dbReference>
<dbReference type="GO" id="GO:0009706">
    <property type="term" value="C:chloroplast inner membrane"/>
    <property type="evidence" value="ECO:0007669"/>
    <property type="project" value="UniProtKB-SubCell"/>
</dbReference>
<reference evidence="9 10" key="1">
    <citation type="submission" date="2024-01" db="EMBL/GenBank/DDBJ databases">
        <title>The genomes of 5 underutilized Papilionoideae crops provide insights into root nodulation and disease resistanc.</title>
        <authorList>
            <person name="Jiang F."/>
        </authorList>
    </citation>
    <scope>NUCLEOTIDE SEQUENCE [LARGE SCALE GENOMIC DNA]</scope>
    <source>
        <strain evidence="9">LVBAO_FW01</strain>
        <tissue evidence="9">Leaves</tissue>
    </source>
</reference>
<dbReference type="GO" id="GO:0015140">
    <property type="term" value="F:malate transmembrane transporter activity"/>
    <property type="evidence" value="ECO:0007669"/>
    <property type="project" value="UniProtKB-ARBA"/>
</dbReference>
<evidence type="ECO:0000313" key="10">
    <source>
        <dbReference type="Proteomes" id="UP001367508"/>
    </source>
</evidence>
<feature type="transmembrane region" description="Helical" evidence="8">
    <location>
        <begin position="272"/>
        <end position="294"/>
    </location>
</feature>
<comment type="caution">
    <text evidence="9">The sequence shown here is derived from an EMBL/GenBank/DDBJ whole genome shotgun (WGS) entry which is preliminary data.</text>
</comment>
<keyword evidence="10" id="KW-1185">Reference proteome</keyword>
<feature type="transmembrane region" description="Helical" evidence="8">
    <location>
        <begin position="549"/>
        <end position="573"/>
    </location>
</feature>
<evidence type="ECO:0000256" key="8">
    <source>
        <dbReference type="SAM" id="Phobius"/>
    </source>
</evidence>
<feature type="transmembrane region" description="Helical" evidence="8">
    <location>
        <begin position="494"/>
        <end position="511"/>
    </location>
</feature>
<evidence type="ECO:0000256" key="3">
    <source>
        <dbReference type="ARBA" id="ARBA00022692"/>
    </source>
</evidence>
<feature type="transmembrane region" description="Helical" evidence="8">
    <location>
        <begin position="209"/>
        <end position="228"/>
    </location>
</feature>
<feature type="transmembrane region" description="Helical" evidence="8">
    <location>
        <begin position="517"/>
        <end position="537"/>
    </location>
</feature>
<sequence>MDLLLNTQELIDSVFIEAAISPCIPTLRIHKLLRWKNINLSHTLFGVVAEISTSQIVKDGNHKGERAHRSHQFLTNKQRRIFQSKSPPSVLNPTVHTPTRSHAGTLLSSNSTTFTRSQSHPTNLMASIALTTATPLPSLRLRPKPPSLRHFVTLKSLKPHRFSSISSIPSFPAHRKPTTLTFRASASAASITPAPPPAQPWQGASIKPLLASIAAGVIVWYSPVPAGVNQNAWQLLSIFLGTIVGIITQPLPLGAVAMLGLGVSVLTKTLTFAAAFSGFGDPIPWLICLAFFFAKGFIKTGLGNRVAYQFVSLFGSSSLGLGYSLVFSEALLAPAIPSVSARAGGIFLPLVKALCAACGSNVGDGTENRLGSWLMLTCFQTSVITSAMFLTGMAANPLCATLTQNSINQTIGWLDWAKAAIVPGLASLVLVPLILYVIYPPTLKNSPDAPKLAREKLQKMGPMTAHEKIMTATLFLTVGLWVFGGLLNIDAVSAAILGLAVLLVTGVVTWKECLGEGVAWDTLTWFAALIAMAGYLNKYGLISWFSQTVVKFVGGLGLSWQLSFGILVLLYFYSHYFFASGAAHIGAMFTAFLSVATALGTPPFFGAIVLSFLSNLMGGLTHYGIGSAPVFFGANYVPLAKWWGYGFLISIVNIIIWLGLGGVWWKAIGLW</sequence>
<comment type="similarity">
    <text evidence="2">Belongs to the SLC13A/DASS transporter (TC 2.A.47) family. DIT1 subfamily.</text>
</comment>
<evidence type="ECO:0000256" key="4">
    <source>
        <dbReference type="ARBA" id="ARBA00022780"/>
    </source>
</evidence>
<organism evidence="9 10">
    <name type="scientific">Canavalia gladiata</name>
    <name type="common">Sword bean</name>
    <name type="synonym">Dolichos gladiatus</name>
    <dbReference type="NCBI Taxonomy" id="3824"/>
    <lineage>
        <taxon>Eukaryota</taxon>
        <taxon>Viridiplantae</taxon>
        <taxon>Streptophyta</taxon>
        <taxon>Embryophyta</taxon>
        <taxon>Tracheophyta</taxon>
        <taxon>Spermatophyta</taxon>
        <taxon>Magnoliopsida</taxon>
        <taxon>eudicotyledons</taxon>
        <taxon>Gunneridae</taxon>
        <taxon>Pentapetalae</taxon>
        <taxon>rosids</taxon>
        <taxon>fabids</taxon>
        <taxon>Fabales</taxon>
        <taxon>Fabaceae</taxon>
        <taxon>Papilionoideae</taxon>
        <taxon>50 kb inversion clade</taxon>
        <taxon>NPAAA clade</taxon>
        <taxon>indigoferoid/millettioid clade</taxon>
        <taxon>Phaseoleae</taxon>
        <taxon>Canavalia</taxon>
    </lineage>
</organism>
<dbReference type="PANTHER" id="PTHR42826">
    <property type="entry name" value="DICARBOXYLATE TRANSPORTER 2.1, CHLOROPLASTIC"/>
    <property type="match status" value="1"/>
</dbReference>
<keyword evidence="4" id="KW-0934">Plastid</keyword>
<gene>
    <name evidence="9" type="ORF">VNO77_36302</name>
</gene>
<feature type="transmembrane region" description="Helical" evidence="8">
    <location>
        <begin position="416"/>
        <end position="439"/>
    </location>
</feature>
<evidence type="ECO:0000256" key="6">
    <source>
        <dbReference type="ARBA" id="ARBA00023136"/>
    </source>
</evidence>
<keyword evidence="5 8" id="KW-1133">Transmembrane helix</keyword>
<accession>A0AAN9PU94</accession>
<evidence type="ECO:0000256" key="7">
    <source>
        <dbReference type="SAM" id="MobiDB-lite"/>
    </source>
</evidence>
<comment type="subcellular location">
    <subcellularLocation>
        <location evidence="1">Plastid</location>
        <location evidence="1">Chloroplast inner membrane</location>
        <topology evidence="1">Multi-pass membrane protein</topology>
    </subcellularLocation>
</comment>
<dbReference type="Proteomes" id="UP001367508">
    <property type="component" value="Unassembled WGS sequence"/>
</dbReference>
<feature type="transmembrane region" description="Helical" evidence="8">
    <location>
        <begin position="306"/>
        <end position="326"/>
    </location>
</feature>
<feature type="transmembrane region" description="Helical" evidence="8">
    <location>
        <begin position="643"/>
        <end position="665"/>
    </location>
</feature>
<dbReference type="Pfam" id="PF00939">
    <property type="entry name" value="Na_sulph_symp"/>
    <property type="match status" value="1"/>
</dbReference>
<feature type="transmembrane region" description="Helical" evidence="8">
    <location>
        <begin position="585"/>
        <end position="613"/>
    </location>
</feature>
<protein>
    <submittedName>
        <fullName evidence="9">Uncharacterized protein</fullName>
    </submittedName>
</protein>
<dbReference type="CDD" id="cd00625">
    <property type="entry name" value="ArsB_NhaD_permease"/>
    <property type="match status" value="1"/>
</dbReference>
<feature type="transmembrane region" description="Helical" evidence="8">
    <location>
        <begin position="620"/>
        <end position="637"/>
    </location>
</feature>
<dbReference type="AlphaFoldDB" id="A0AAN9PU94"/>
<feature type="transmembrane region" description="Helical" evidence="8">
    <location>
        <begin position="235"/>
        <end position="260"/>
    </location>
</feature>
<evidence type="ECO:0000256" key="2">
    <source>
        <dbReference type="ARBA" id="ARBA00007349"/>
    </source>
</evidence>
<feature type="region of interest" description="Disordered" evidence="7">
    <location>
        <begin position="85"/>
        <end position="118"/>
    </location>
</feature>
<proteinExistence type="inferred from homology"/>
<feature type="transmembrane region" description="Helical" evidence="8">
    <location>
        <begin position="373"/>
        <end position="395"/>
    </location>
</feature>
<evidence type="ECO:0000256" key="5">
    <source>
        <dbReference type="ARBA" id="ARBA00022989"/>
    </source>
</evidence>
<keyword evidence="6 8" id="KW-0472">Membrane</keyword>
<dbReference type="InterPro" id="IPR030676">
    <property type="entry name" value="CitT-rel"/>
</dbReference>
<feature type="transmembrane region" description="Helical" evidence="8">
    <location>
        <begin position="469"/>
        <end position="487"/>
    </location>
</feature>
<evidence type="ECO:0000313" key="9">
    <source>
        <dbReference type="EMBL" id="KAK7312440.1"/>
    </source>
</evidence>